<evidence type="ECO:0000259" key="2">
    <source>
        <dbReference type="Pfam" id="PF14883"/>
    </source>
</evidence>
<dbReference type="GO" id="GO:0043708">
    <property type="term" value="P:cell adhesion involved in biofilm formation"/>
    <property type="evidence" value="ECO:0007669"/>
    <property type="project" value="InterPro"/>
</dbReference>
<feature type="chain" id="PRO_5043879877" evidence="1">
    <location>
        <begin position="40"/>
        <end position="418"/>
    </location>
</feature>
<comment type="caution">
    <text evidence="3">The sequence shown here is derived from an EMBL/GenBank/DDBJ whole genome shotgun (WGS) entry which is preliminary data.</text>
</comment>
<dbReference type="Gene3D" id="3.20.20.80">
    <property type="entry name" value="Glycosidases"/>
    <property type="match status" value="1"/>
</dbReference>
<feature type="domain" description="Poly-beta-1,6-N-acetyl-D-glucosamine N-deacetylase PgaB C-terminal" evidence="2">
    <location>
        <begin position="79"/>
        <end position="396"/>
    </location>
</feature>
<dbReference type="GO" id="GO:0016810">
    <property type="term" value="F:hydrolase activity, acting on carbon-nitrogen (but not peptide) bonds"/>
    <property type="evidence" value="ECO:0007669"/>
    <property type="project" value="InterPro"/>
</dbReference>
<proteinExistence type="predicted"/>
<dbReference type="AlphaFoldDB" id="A0AAW6UT64"/>
<evidence type="ECO:0000256" key="1">
    <source>
        <dbReference type="SAM" id="SignalP"/>
    </source>
</evidence>
<dbReference type="InterPro" id="IPR023854">
    <property type="entry name" value="PGA_deacetylase_PgaB"/>
</dbReference>
<reference evidence="3" key="1">
    <citation type="submission" date="2023-04" db="EMBL/GenBank/DDBJ databases">
        <title>The environmental microbiomes in feedlot watering bowls are a reservoir of florfenicol resistance for bovine respiratory disease pathogens.</title>
        <authorList>
            <person name="Kos D.W."/>
            <person name="Ruzzini A.C."/>
            <person name="Schreiner B."/>
            <person name="Jelinski M.D."/>
        </authorList>
    </citation>
    <scope>NUCLEOTIDE SEQUENCE</scope>
    <source>
        <strain evidence="3">WB3</strain>
    </source>
</reference>
<evidence type="ECO:0000313" key="3">
    <source>
        <dbReference type="EMBL" id="MDK1682819.1"/>
    </source>
</evidence>
<dbReference type="Proteomes" id="UP001241935">
    <property type="component" value="Unassembled WGS sequence"/>
</dbReference>
<organism evidence="3 4">
    <name type="scientific">Acinetobacter terrestris</name>
    <dbReference type="NCBI Taxonomy" id="2529843"/>
    <lineage>
        <taxon>Bacteria</taxon>
        <taxon>Pseudomonadati</taxon>
        <taxon>Pseudomonadota</taxon>
        <taxon>Gammaproteobacteria</taxon>
        <taxon>Moraxellales</taxon>
        <taxon>Moraxellaceae</taxon>
        <taxon>Acinetobacter</taxon>
        <taxon>Acinetobacter Taxon 24</taxon>
    </lineage>
</organism>
<name>A0AAW6UT64_9GAMM</name>
<sequence>MNNQLKMSIKMRNLKKLYKKIFTPCLYISLGGLPFSANAAELTQIKHHPINEIVQQNTVKKTLPSAKKITKIDQMRIMHIDIDYVYDKDKKQQQVNIQALIARIRQIQPNTIFLQAFADPDANGSADQVYFKNRHIPLRDNLFPLLVKQIRNKTRVKHIYAWLPLMAWEFPKSYQIPYISHSEGGKQGYIRVSPFDQKNLKYVSEIFLDFMKSNSVDGVLYHDDITMNDYEDISTPALSMYQSWGFDSEQVSQLPRYPKPSQLAQLKTAYLDQFAEGITKIIKQQQPNILTARNMYAPVVLNPISENWFSQSMPSTYQHYDYNAIMAMPYMEEADDHQQFYLDLIQQSKKYDPKLDRTIFELQAVNWKNNQKISTQEIIETMQFLEKHGVKHIGYYPDDFVTEHPQPAKLKSAFSTDD</sequence>
<feature type="signal peptide" evidence="1">
    <location>
        <begin position="1"/>
        <end position="39"/>
    </location>
</feature>
<dbReference type="EMBL" id="JASKNE010000001">
    <property type="protein sequence ID" value="MDK1682819.1"/>
    <property type="molecule type" value="Genomic_DNA"/>
</dbReference>
<accession>A0AAW6UT64</accession>
<evidence type="ECO:0000313" key="4">
    <source>
        <dbReference type="Proteomes" id="UP001241935"/>
    </source>
</evidence>
<dbReference type="InterPro" id="IPR032772">
    <property type="entry name" value="PGA_deacetylase_PgaB_C"/>
</dbReference>
<gene>
    <name evidence="3" type="primary">pgaB</name>
    <name evidence="3" type="ORF">QOR41_02925</name>
</gene>
<dbReference type="RefSeq" id="WP_284066314.1">
    <property type="nucleotide sequence ID" value="NZ_JASKNE010000001.1"/>
</dbReference>
<keyword evidence="1" id="KW-0732">Signal</keyword>
<dbReference type="NCBIfam" id="TIGR03938">
    <property type="entry name" value="deacetyl_PgaB"/>
    <property type="match status" value="1"/>
</dbReference>
<dbReference type="Pfam" id="PF14883">
    <property type="entry name" value="GHL13"/>
    <property type="match status" value="1"/>
</dbReference>
<protein>
    <submittedName>
        <fullName evidence="3">Poly-beta-1,6-N-acetyl-D-glucosamine N-deacetylase PgaB</fullName>
    </submittedName>
</protein>